<comment type="caution">
    <text evidence="2">The sequence shown here is derived from an EMBL/GenBank/DDBJ whole genome shotgun (WGS) entry which is preliminary data.</text>
</comment>
<evidence type="ECO:0000313" key="3">
    <source>
        <dbReference type="Proteomes" id="UP000184267"/>
    </source>
</evidence>
<accession>A0A1M2VEX1</accession>
<keyword evidence="3" id="KW-1185">Reference proteome</keyword>
<organism evidence="2 3">
    <name type="scientific">Trametes pubescens</name>
    <name type="common">White-rot fungus</name>
    <dbReference type="NCBI Taxonomy" id="154538"/>
    <lineage>
        <taxon>Eukaryota</taxon>
        <taxon>Fungi</taxon>
        <taxon>Dikarya</taxon>
        <taxon>Basidiomycota</taxon>
        <taxon>Agaricomycotina</taxon>
        <taxon>Agaricomycetes</taxon>
        <taxon>Polyporales</taxon>
        <taxon>Polyporaceae</taxon>
        <taxon>Trametes</taxon>
    </lineage>
</organism>
<feature type="compositionally biased region" description="Low complexity" evidence="1">
    <location>
        <begin position="126"/>
        <end position="137"/>
    </location>
</feature>
<feature type="compositionally biased region" description="Basic and acidic residues" evidence="1">
    <location>
        <begin position="29"/>
        <end position="41"/>
    </location>
</feature>
<name>A0A1M2VEX1_TRAPU</name>
<gene>
    <name evidence="2" type="ORF">TRAPUB_3080</name>
</gene>
<dbReference type="Proteomes" id="UP000184267">
    <property type="component" value="Unassembled WGS sequence"/>
</dbReference>
<feature type="region of interest" description="Disordered" evidence="1">
    <location>
        <begin position="94"/>
        <end position="137"/>
    </location>
</feature>
<reference evidence="2 3" key="1">
    <citation type="submission" date="2016-10" db="EMBL/GenBank/DDBJ databases">
        <title>Genome sequence of the basidiomycete white-rot fungus Trametes pubescens.</title>
        <authorList>
            <person name="Makela M.R."/>
            <person name="Granchi Z."/>
            <person name="Peng M."/>
            <person name="De Vries R.P."/>
            <person name="Grigoriev I."/>
            <person name="Riley R."/>
            <person name="Hilden K."/>
        </authorList>
    </citation>
    <scope>NUCLEOTIDE SEQUENCE [LARGE SCALE GENOMIC DNA]</scope>
    <source>
        <strain evidence="2 3">FBCC735</strain>
    </source>
</reference>
<feature type="region of interest" description="Disordered" evidence="1">
    <location>
        <begin position="1"/>
        <end position="41"/>
    </location>
</feature>
<evidence type="ECO:0000256" key="1">
    <source>
        <dbReference type="SAM" id="MobiDB-lite"/>
    </source>
</evidence>
<protein>
    <submittedName>
        <fullName evidence="2">Uncharacterized protein</fullName>
    </submittedName>
</protein>
<dbReference type="OrthoDB" id="2756677at2759"/>
<evidence type="ECO:0000313" key="2">
    <source>
        <dbReference type="EMBL" id="OJT06145.1"/>
    </source>
</evidence>
<dbReference type="AlphaFoldDB" id="A0A1M2VEX1"/>
<proteinExistence type="predicted"/>
<feature type="compositionally biased region" description="Polar residues" evidence="1">
    <location>
        <begin position="105"/>
        <end position="118"/>
    </location>
</feature>
<dbReference type="EMBL" id="MNAD01001353">
    <property type="protein sequence ID" value="OJT06145.1"/>
    <property type="molecule type" value="Genomic_DNA"/>
</dbReference>
<sequence>MAARLPQKGGAGPRTDQNGQERRRGRRRDRSEHPARRLVTWDKWRTPARLDLVNKALPILQKYDQSWPASAYVRIWSKRQVKLEGLRKTRARASEIPLSRVAKKTQGNTDSKQKPQSSESRRRTTSAAAAAADGGAPGDSIAPVREFLRSLTQPLDALLPAFRAIGIRDAASLRSVVRMEGWYQWLYMVLVMDQRWEVTELQWKHVADGFKRLAAEEGP</sequence>